<dbReference type="PANTHER" id="PTHR48188:SF3">
    <property type="entry name" value="60S RIBOSOMAL PROTEIN L37A-RELATED"/>
    <property type="match status" value="1"/>
</dbReference>
<dbReference type="Gene3D" id="2.20.25.30">
    <property type="match status" value="1"/>
</dbReference>
<evidence type="ECO:0000256" key="4">
    <source>
        <dbReference type="ARBA" id="ARBA00022833"/>
    </source>
</evidence>
<organism evidence="7 8">
    <name type="scientific">Corvus moneduloides</name>
    <name type="common">New Caledonian crow</name>
    <dbReference type="NCBI Taxonomy" id="1196302"/>
    <lineage>
        <taxon>Eukaryota</taxon>
        <taxon>Metazoa</taxon>
        <taxon>Chordata</taxon>
        <taxon>Craniata</taxon>
        <taxon>Vertebrata</taxon>
        <taxon>Euteleostomi</taxon>
        <taxon>Archelosauria</taxon>
        <taxon>Archosauria</taxon>
        <taxon>Dinosauria</taxon>
        <taxon>Saurischia</taxon>
        <taxon>Theropoda</taxon>
        <taxon>Coelurosauria</taxon>
        <taxon>Aves</taxon>
        <taxon>Neognathae</taxon>
        <taxon>Neoaves</taxon>
        <taxon>Telluraves</taxon>
        <taxon>Australaves</taxon>
        <taxon>Passeriformes</taxon>
        <taxon>Corvoidea</taxon>
        <taxon>Corvidae</taxon>
        <taxon>Corvus</taxon>
    </lineage>
</organism>
<keyword evidence="8" id="KW-1185">Reference proteome</keyword>
<dbReference type="GO" id="GO:0006412">
    <property type="term" value="P:translation"/>
    <property type="evidence" value="ECO:0007669"/>
    <property type="project" value="InterPro"/>
</dbReference>
<evidence type="ECO:0000256" key="1">
    <source>
        <dbReference type="ARBA" id="ARBA00008672"/>
    </source>
</evidence>
<comment type="similarity">
    <text evidence="1">Belongs to the eukaryotic ribosomal protein eL43 family.</text>
</comment>
<keyword evidence="2" id="KW-0479">Metal-binding</keyword>
<dbReference type="Proteomes" id="UP000694553">
    <property type="component" value="Unassembled WGS sequence"/>
</dbReference>
<sequence length="80" mass="9163">RRERTKGDGQLLEVEPVGNYWAHYGISLRRRVKLTGIEQPARYTHFPCSEIQIKAVAVPYCPIWTQTVAGCAWTYNSPVE</sequence>
<protein>
    <submittedName>
        <fullName evidence="7">Uncharacterized protein</fullName>
    </submittedName>
</protein>
<evidence type="ECO:0000313" key="8">
    <source>
        <dbReference type="Proteomes" id="UP000694553"/>
    </source>
</evidence>
<dbReference type="SUPFAM" id="SSF57829">
    <property type="entry name" value="Zn-binding ribosomal proteins"/>
    <property type="match status" value="1"/>
</dbReference>
<dbReference type="OMA" id="PARYTHF"/>
<dbReference type="Ensembl" id="ENSCMUT00000012167.2">
    <property type="protein sequence ID" value="ENSCMUP00000011292.1"/>
    <property type="gene ID" value="ENSCMUG00000007175.2"/>
</dbReference>
<dbReference type="GO" id="GO:0070180">
    <property type="term" value="F:large ribosomal subunit rRNA binding"/>
    <property type="evidence" value="ECO:0007669"/>
    <property type="project" value="TreeGrafter"/>
</dbReference>
<dbReference type="PANTHER" id="PTHR48188">
    <property type="entry name" value="60S RIBOSOMAL PROTEIN L43"/>
    <property type="match status" value="1"/>
</dbReference>
<keyword evidence="6" id="KW-0687">Ribonucleoprotein</keyword>
<keyword evidence="5" id="KW-0689">Ribosomal protein</keyword>
<evidence type="ECO:0000256" key="5">
    <source>
        <dbReference type="ARBA" id="ARBA00022980"/>
    </source>
</evidence>
<dbReference type="GO" id="GO:0008270">
    <property type="term" value="F:zinc ion binding"/>
    <property type="evidence" value="ECO:0007669"/>
    <property type="project" value="UniProtKB-KW"/>
</dbReference>
<keyword evidence="3" id="KW-0863">Zinc-finger</keyword>
<evidence type="ECO:0000256" key="3">
    <source>
        <dbReference type="ARBA" id="ARBA00022771"/>
    </source>
</evidence>
<reference evidence="7" key="3">
    <citation type="submission" date="2025-09" db="UniProtKB">
        <authorList>
            <consortium name="Ensembl"/>
        </authorList>
    </citation>
    <scope>IDENTIFICATION</scope>
</reference>
<dbReference type="GO" id="GO:0022625">
    <property type="term" value="C:cytosolic large ribosomal subunit"/>
    <property type="evidence" value="ECO:0007669"/>
    <property type="project" value="UniProtKB-ARBA"/>
</dbReference>
<evidence type="ECO:0000256" key="6">
    <source>
        <dbReference type="ARBA" id="ARBA00023274"/>
    </source>
</evidence>
<dbReference type="InterPro" id="IPR011331">
    <property type="entry name" value="Ribosomal_eL37/eL43"/>
</dbReference>
<dbReference type="GO" id="GO:0003735">
    <property type="term" value="F:structural constituent of ribosome"/>
    <property type="evidence" value="ECO:0007669"/>
    <property type="project" value="InterPro"/>
</dbReference>
<evidence type="ECO:0000313" key="7">
    <source>
        <dbReference type="Ensembl" id="ENSCMUP00000011292.1"/>
    </source>
</evidence>
<reference evidence="7" key="2">
    <citation type="submission" date="2025-08" db="UniProtKB">
        <authorList>
            <consortium name="Ensembl"/>
        </authorList>
    </citation>
    <scope>IDENTIFICATION</scope>
</reference>
<dbReference type="InterPro" id="IPR002674">
    <property type="entry name" value="Ribosomal_eL43"/>
</dbReference>
<evidence type="ECO:0000256" key="2">
    <source>
        <dbReference type="ARBA" id="ARBA00022723"/>
    </source>
</evidence>
<dbReference type="InterPro" id="IPR011332">
    <property type="entry name" value="Ribosomal_zn-bd"/>
</dbReference>
<dbReference type="Pfam" id="PF01780">
    <property type="entry name" value="Ribosomal_L37ae"/>
    <property type="match status" value="1"/>
</dbReference>
<reference evidence="8" key="1">
    <citation type="submission" date="2019-10" db="EMBL/GenBank/DDBJ databases">
        <title>Corvus moneduloides (New Caledonian crow) genome, bCorMon1, primary haplotype.</title>
        <authorList>
            <person name="Rutz C."/>
            <person name="Fungtammasan C."/>
            <person name="Mountcastle J."/>
            <person name="Formenti G."/>
            <person name="Chow W."/>
            <person name="Howe K."/>
            <person name="Steele M.P."/>
            <person name="Fernandes J."/>
            <person name="Gilbert M.T.P."/>
            <person name="Fedrigo O."/>
            <person name="Jarvis E.D."/>
            <person name="Gemmell N."/>
        </authorList>
    </citation>
    <scope>NUCLEOTIDE SEQUENCE [LARGE SCALE GENOMIC DNA]</scope>
</reference>
<dbReference type="AlphaFoldDB" id="A0A8C3GWM8"/>
<proteinExistence type="inferred from homology"/>
<keyword evidence="4" id="KW-0862">Zinc</keyword>
<name>A0A8C3GWM8_CORMO</name>
<accession>A0A8C3GWM8</accession>